<proteinExistence type="predicted"/>
<dbReference type="PANTHER" id="PTHR14735:SF1">
    <property type="entry name" value="COILED-COIL DOMAIN-CONTAINING PROTEIN 134"/>
    <property type="match status" value="1"/>
</dbReference>
<dbReference type="InterPro" id="IPR026321">
    <property type="entry name" value="CC134"/>
</dbReference>
<comment type="caution">
    <text evidence="2">The sequence shown here is derived from an EMBL/GenBank/DDBJ whole genome shotgun (WGS) entry which is preliminary data.</text>
</comment>
<dbReference type="Proteomes" id="UP001175271">
    <property type="component" value="Unassembled WGS sequence"/>
</dbReference>
<accession>A0AA39HCR6</accession>
<gene>
    <name evidence="2" type="ORF">QR680_016254</name>
</gene>
<evidence type="ECO:0000256" key="1">
    <source>
        <dbReference type="SAM" id="MobiDB-lite"/>
    </source>
</evidence>
<sequence length="306" mass="35237">MGRQRAHRRLMKVAGQRTVDNEGTAWVAVVPRRPSCLRFGEYCRCGQTSMELRFPFLFVVICVLLSCISAKMDNPAESHSEKHLDKIAHDAQTANPEGMKHDQFDHLPNHVKIYQKFLKAKRKDQVGAVQYMLSIKEQKAQFDFVNKMVDEAENALTESRKVLESVKFSGSVNDFPVDDTPVKEAITKTVETMSFYGEMALKVPHIIEKRFKKDVKFRTLIVWGYAFSTNFGIYDETSAKMMNLAGQQLEIIPRQENFENPYDRMKIKEQIEREAAALMEETRKKKQAAKKPSIIKNKPSLKKNEL</sequence>
<protein>
    <submittedName>
        <fullName evidence="2">Uncharacterized protein</fullName>
    </submittedName>
</protein>
<evidence type="ECO:0000313" key="3">
    <source>
        <dbReference type="Proteomes" id="UP001175271"/>
    </source>
</evidence>
<reference evidence="2" key="1">
    <citation type="submission" date="2023-06" db="EMBL/GenBank/DDBJ databases">
        <title>Genomic analysis of the entomopathogenic nematode Steinernema hermaphroditum.</title>
        <authorList>
            <person name="Schwarz E.M."/>
            <person name="Heppert J.K."/>
            <person name="Baniya A."/>
            <person name="Schwartz H.T."/>
            <person name="Tan C.-H."/>
            <person name="Antoshechkin I."/>
            <person name="Sternberg P.W."/>
            <person name="Goodrich-Blair H."/>
            <person name="Dillman A.R."/>
        </authorList>
    </citation>
    <scope>NUCLEOTIDE SEQUENCE</scope>
    <source>
        <strain evidence="2">PS9179</strain>
        <tissue evidence="2">Whole animal</tissue>
    </source>
</reference>
<feature type="region of interest" description="Disordered" evidence="1">
    <location>
        <begin position="279"/>
        <end position="306"/>
    </location>
</feature>
<evidence type="ECO:0000313" key="2">
    <source>
        <dbReference type="EMBL" id="KAK0402294.1"/>
    </source>
</evidence>
<dbReference type="AlphaFoldDB" id="A0AA39HCR6"/>
<dbReference type="PANTHER" id="PTHR14735">
    <property type="entry name" value="COILED-COIL DOMAIN-CONTAINING PROTEIN 134"/>
    <property type="match status" value="1"/>
</dbReference>
<keyword evidence="3" id="KW-1185">Reference proteome</keyword>
<organism evidence="2 3">
    <name type="scientific">Steinernema hermaphroditum</name>
    <dbReference type="NCBI Taxonomy" id="289476"/>
    <lineage>
        <taxon>Eukaryota</taxon>
        <taxon>Metazoa</taxon>
        <taxon>Ecdysozoa</taxon>
        <taxon>Nematoda</taxon>
        <taxon>Chromadorea</taxon>
        <taxon>Rhabditida</taxon>
        <taxon>Tylenchina</taxon>
        <taxon>Panagrolaimomorpha</taxon>
        <taxon>Strongyloidoidea</taxon>
        <taxon>Steinernematidae</taxon>
        <taxon>Steinernema</taxon>
    </lineage>
</organism>
<name>A0AA39HCR6_9BILA</name>
<dbReference type="Pfam" id="PF15002">
    <property type="entry name" value="ERK-JNK_inhib"/>
    <property type="match status" value="1"/>
</dbReference>
<dbReference type="EMBL" id="JAUCMV010000004">
    <property type="protein sequence ID" value="KAK0402294.1"/>
    <property type="molecule type" value="Genomic_DNA"/>
</dbReference>